<sequence>MGEKLMFYIKEKLTETVEVTIEINDENVFCACPGCGDEVNVDISEVLSDGISDLYGTSIYCKECSEILTKKLWRNSHGCK</sequence>
<evidence type="ECO:0000313" key="1">
    <source>
        <dbReference type="EMBL" id="MCQ4922218.1"/>
    </source>
</evidence>
<gene>
    <name evidence="1" type="ORF">NE686_03920</name>
</gene>
<proteinExistence type="predicted"/>
<name>A0ABT1S6W6_9FIRM</name>
<dbReference type="RefSeq" id="WP_256310506.1">
    <property type="nucleotide sequence ID" value="NZ_JANGAC010000002.1"/>
</dbReference>
<accession>A0ABT1S6W6</accession>
<comment type="caution">
    <text evidence="1">The sequence shown here is derived from an EMBL/GenBank/DDBJ whole genome shotgun (WGS) entry which is preliminary data.</text>
</comment>
<protein>
    <submittedName>
        <fullName evidence="1">Uncharacterized protein</fullName>
    </submittedName>
</protein>
<evidence type="ECO:0000313" key="2">
    <source>
        <dbReference type="Proteomes" id="UP001524478"/>
    </source>
</evidence>
<organism evidence="1 2">
    <name type="scientific">Tissierella carlieri</name>
    <dbReference type="NCBI Taxonomy" id="689904"/>
    <lineage>
        <taxon>Bacteria</taxon>
        <taxon>Bacillati</taxon>
        <taxon>Bacillota</taxon>
        <taxon>Tissierellia</taxon>
        <taxon>Tissierellales</taxon>
        <taxon>Tissierellaceae</taxon>
        <taxon>Tissierella</taxon>
    </lineage>
</organism>
<dbReference type="EMBL" id="JANGAC010000002">
    <property type="protein sequence ID" value="MCQ4922218.1"/>
    <property type="molecule type" value="Genomic_DNA"/>
</dbReference>
<reference evidence="1 2" key="1">
    <citation type="submission" date="2022-06" db="EMBL/GenBank/DDBJ databases">
        <title>Isolation of gut microbiota from human fecal samples.</title>
        <authorList>
            <person name="Pamer E.G."/>
            <person name="Barat B."/>
            <person name="Waligurski E."/>
            <person name="Medina S."/>
            <person name="Paddock L."/>
            <person name="Mostad J."/>
        </authorList>
    </citation>
    <scope>NUCLEOTIDE SEQUENCE [LARGE SCALE GENOMIC DNA]</scope>
    <source>
        <strain evidence="1 2">DFI.7.95</strain>
    </source>
</reference>
<dbReference type="Proteomes" id="UP001524478">
    <property type="component" value="Unassembled WGS sequence"/>
</dbReference>
<keyword evidence="2" id="KW-1185">Reference proteome</keyword>